<accession>A0A0H2L353</accession>
<proteinExistence type="predicted"/>
<comment type="caution">
    <text evidence="1">The sequence shown here is derived from an EMBL/GenBank/DDBJ whole genome shotgun (WGS) entry which is preliminary data.</text>
</comment>
<evidence type="ECO:0008006" key="3">
    <source>
        <dbReference type="Google" id="ProtNLM"/>
    </source>
</evidence>
<name>A0A0H2L353_9MICO</name>
<reference evidence="1 2" key="1">
    <citation type="submission" date="2014-05" db="EMBL/GenBank/DDBJ databases">
        <title>Cellulosimicrobium funkei U11 genome.</title>
        <authorList>
            <person name="Hu C."/>
            <person name="Gong Y."/>
            <person name="Wan W."/>
            <person name="Jiang M."/>
        </authorList>
    </citation>
    <scope>NUCLEOTIDE SEQUENCE [LARGE SCALE GENOMIC DNA]</scope>
    <source>
        <strain evidence="1 2">U11</strain>
    </source>
</reference>
<dbReference type="AlphaFoldDB" id="A0A0H2L353"/>
<gene>
    <name evidence="1" type="ORF">FB00_11230</name>
</gene>
<evidence type="ECO:0000313" key="1">
    <source>
        <dbReference type="EMBL" id="KLN34572.1"/>
    </source>
</evidence>
<organism evidence="1 2">
    <name type="scientific">Cellulosimicrobium funkei</name>
    <dbReference type="NCBI Taxonomy" id="264251"/>
    <lineage>
        <taxon>Bacteria</taxon>
        <taxon>Bacillati</taxon>
        <taxon>Actinomycetota</taxon>
        <taxon>Actinomycetes</taxon>
        <taxon>Micrococcales</taxon>
        <taxon>Promicromonosporaceae</taxon>
        <taxon>Cellulosimicrobium</taxon>
    </lineage>
</organism>
<dbReference type="STRING" id="264251.FB00_11230"/>
<dbReference type="Proteomes" id="UP000035265">
    <property type="component" value="Unassembled WGS sequence"/>
</dbReference>
<dbReference type="PATRIC" id="fig|264251.5.peg.2285"/>
<evidence type="ECO:0000313" key="2">
    <source>
        <dbReference type="Proteomes" id="UP000035265"/>
    </source>
</evidence>
<sequence length="141" mass="14699">MPVIDVKPLVLKDVTFISSLSGAPSGTSPDFKKHIDAVTFTPTTSSVTWTGLGSNTHTDVSTATWTCVINYVQDWETTDSLSKYLFNNEGAELSVVFKPRSAGTTTVTAKLVAAPGAIGGTVNAYATTSVTLGVNGKPVIS</sequence>
<dbReference type="RefSeq" id="WP_047232970.1">
    <property type="nucleotide sequence ID" value="NZ_JNBQ01000012.1"/>
</dbReference>
<protein>
    <recommendedName>
        <fullName evidence="3">Phage tail protein</fullName>
    </recommendedName>
</protein>
<keyword evidence="2" id="KW-1185">Reference proteome</keyword>
<dbReference type="EMBL" id="JNBQ01000012">
    <property type="protein sequence ID" value="KLN34572.1"/>
    <property type="molecule type" value="Genomic_DNA"/>
</dbReference>